<dbReference type="RefSeq" id="WP_101893178.1">
    <property type="nucleotide sequence ID" value="NZ_CP022684.1"/>
</dbReference>
<dbReference type="FunFam" id="3.30.70.270:FF:000001">
    <property type="entry name" value="Diguanylate cyclase domain protein"/>
    <property type="match status" value="1"/>
</dbReference>
<evidence type="ECO:0000259" key="7">
    <source>
        <dbReference type="PROSITE" id="PS50887"/>
    </source>
</evidence>
<dbReference type="GO" id="GO:1902201">
    <property type="term" value="P:negative regulation of bacterial-type flagellum-dependent cell motility"/>
    <property type="evidence" value="ECO:0007669"/>
    <property type="project" value="TreeGrafter"/>
</dbReference>
<evidence type="ECO:0000313" key="9">
    <source>
        <dbReference type="Proteomes" id="UP000235116"/>
    </source>
</evidence>
<keyword evidence="5" id="KW-0472">Membrane</keyword>
<dbReference type="AlphaFoldDB" id="A0A2K9LHX5"/>
<feature type="domain" description="GGDEF" evidence="7">
    <location>
        <begin position="473"/>
        <end position="608"/>
    </location>
</feature>
<evidence type="ECO:0000256" key="3">
    <source>
        <dbReference type="ARBA" id="ARBA00034247"/>
    </source>
</evidence>
<dbReference type="Gene3D" id="3.30.70.270">
    <property type="match status" value="1"/>
</dbReference>
<feature type="transmembrane region" description="Helical" evidence="5">
    <location>
        <begin position="209"/>
        <end position="231"/>
    </location>
</feature>
<evidence type="ECO:0000256" key="1">
    <source>
        <dbReference type="ARBA" id="ARBA00001946"/>
    </source>
</evidence>
<dbReference type="OrthoDB" id="5289013at2"/>
<keyword evidence="9" id="KW-1185">Reference proteome</keyword>
<accession>A0A2K9LHX5</accession>
<dbReference type="Pfam" id="PF00990">
    <property type="entry name" value="GGDEF"/>
    <property type="match status" value="1"/>
</dbReference>
<evidence type="ECO:0000256" key="4">
    <source>
        <dbReference type="SAM" id="Coils"/>
    </source>
</evidence>
<comment type="cofactor">
    <cofactor evidence="1">
        <name>Mg(2+)</name>
        <dbReference type="ChEBI" id="CHEBI:18420"/>
    </cofactor>
</comment>
<dbReference type="GO" id="GO:0043709">
    <property type="term" value="P:cell adhesion involved in single-species biofilm formation"/>
    <property type="evidence" value="ECO:0007669"/>
    <property type="project" value="TreeGrafter"/>
</dbReference>
<dbReference type="EMBL" id="CP022684">
    <property type="protein sequence ID" value="AUM11840.1"/>
    <property type="molecule type" value="Genomic_DNA"/>
</dbReference>
<dbReference type="CDD" id="cd01949">
    <property type="entry name" value="GGDEF"/>
    <property type="match status" value="1"/>
</dbReference>
<reference evidence="9" key="1">
    <citation type="submission" date="2017-08" db="EMBL/GenBank/DDBJ databases">
        <title>Direct submision.</title>
        <authorList>
            <person name="Kim S.-J."/>
            <person name="Rhee S.-K."/>
        </authorList>
    </citation>
    <scope>NUCLEOTIDE SEQUENCE [LARGE SCALE GENOMIC DNA]</scope>
    <source>
        <strain evidence="9">GI5</strain>
    </source>
</reference>
<dbReference type="PANTHER" id="PTHR45138">
    <property type="entry name" value="REGULATORY COMPONENTS OF SENSORY TRANSDUCTION SYSTEM"/>
    <property type="match status" value="1"/>
</dbReference>
<feature type="coiled-coil region" evidence="4">
    <location>
        <begin position="389"/>
        <end position="445"/>
    </location>
</feature>
<keyword evidence="4" id="KW-0175">Coiled coil</keyword>
<comment type="catalytic activity">
    <reaction evidence="3">
        <text>2 GTP = 3',3'-c-di-GMP + 2 diphosphate</text>
        <dbReference type="Rhea" id="RHEA:24898"/>
        <dbReference type="ChEBI" id="CHEBI:33019"/>
        <dbReference type="ChEBI" id="CHEBI:37565"/>
        <dbReference type="ChEBI" id="CHEBI:58805"/>
        <dbReference type="EC" id="2.7.7.65"/>
    </reaction>
</comment>
<feature type="chain" id="PRO_5014623119" description="diguanylate cyclase" evidence="6">
    <location>
        <begin position="18"/>
        <end position="617"/>
    </location>
</feature>
<dbReference type="PANTHER" id="PTHR45138:SF9">
    <property type="entry name" value="DIGUANYLATE CYCLASE DGCM-RELATED"/>
    <property type="match status" value="1"/>
</dbReference>
<dbReference type="SMART" id="SM00267">
    <property type="entry name" value="GGDEF"/>
    <property type="match status" value="1"/>
</dbReference>
<dbReference type="InterPro" id="IPR050469">
    <property type="entry name" value="Diguanylate_Cyclase"/>
</dbReference>
<dbReference type="Proteomes" id="UP000235116">
    <property type="component" value="Chromosome"/>
</dbReference>
<dbReference type="InterPro" id="IPR029787">
    <property type="entry name" value="Nucleotide_cyclase"/>
</dbReference>
<dbReference type="PROSITE" id="PS50887">
    <property type="entry name" value="GGDEF"/>
    <property type="match status" value="1"/>
</dbReference>
<evidence type="ECO:0000256" key="2">
    <source>
        <dbReference type="ARBA" id="ARBA00012528"/>
    </source>
</evidence>
<gene>
    <name evidence="8" type="ORF">Kalk_05120</name>
</gene>
<keyword evidence="6" id="KW-0732">Signal</keyword>
<dbReference type="Pfam" id="PF07696">
    <property type="entry name" value="7TMR-DISMED2"/>
    <property type="match status" value="1"/>
</dbReference>
<evidence type="ECO:0000313" key="8">
    <source>
        <dbReference type="EMBL" id="AUM11840.1"/>
    </source>
</evidence>
<dbReference type="GO" id="GO:0005886">
    <property type="term" value="C:plasma membrane"/>
    <property type="evidence" value="ECO:0007669"/>
    <property type="project" value="TreeGrafter"/>
</dbReference>
<dbReference type="InterPro" id="IPR011623">
    <property type="entry name" value="7TMR_DISM_rcpt_extracell_dom1"/>
</dbReference>
<keyword evidence="5" id="KW-0812">Transmembrane</keyword>
<dbReference type="EC" id="2.7.7.65" evidence="2"/>
<dbReference type="NCBIfam" id="TIGR00254">
    <property type="entry name" value="GGDEF"/>
    <property type="match status" value="1"/>
</dbReference>
<protein>
    <recommendedName>
        <fullName evidence="2">diguanylate cyclase</fullName>
        <ecNumber evidence="2">2.7.7.65</ecNumber>
    </recommendedName>
</protein>
<evidence type="ECO:0000256" key="5">
    <source>
        <dbReference type="SAM" id="Phobius"/>
    </source>
</evidence>
<dbReference type="InterPro" id="IPR043128">
    <property type="entry name" value="Rev_trsase/Diguanyl_cyclase"/>
</dbReference>
<sequence length="617" mass="70599">MRILLLLLAFSCSALQAGQLELSAENHSQLLAEYIYFLEDPEAGLHIHDIESLPDSAWQHNSAQAFNHGYNSSTWWLKLVIHNQEKAPLKRLLEISYPVLDYISAYIYTDKGVQELHLGDKLPFSERPIDHRNFVIPLEWQANETLTVYLSVKSSSSIQVPLTLWQEQSFFNFDRTQTLMHGIYYGIMFVMVMYNLFVYLAVGERNYLYYVLFVCCMPLFLASLSGFAFQYLWPEFTQWNDQAILVTLSASIIFGSLFTHHFLNASELRNFNRFAAYMLACGATLIIILAFTLPYNIVIRILIPFAAVTCCWGFSLGMYRWFSGGLSAKYYTIAWSSLLSGGVILALSKYDMLPKNLFTDYATQIGSALEVTLLSFALAERINQERKMRYEAQQDALLTERELRQAREQALEIQKQATESLELRVQERTRELESLNHKLEELSDTDQLTGLKNRRYLDRVLEEEFARGARYGHCLGILLLDIDHFKQFNDTYGHLIGDDCLKEVAASIRLGLRWPSDRPTRYGGEEFCVLLPETGVEGALRVAERIRENVENMEFLVKGARIPVTVSIGVAAMVPKVDEKYADMVSKADEALYSSKDNGRNRVTLYCDQADAEPHQS</sequence>
<feature type="transmembrane region" description="Helical" evidence="5">
    <location>
        <begin position="182"/>
        <end position="202"/>
    </location>
</feature>
<dbReference type="InterPro" id="IPR011622">
    <property type="entry name" value="7TMR_DISM_rcpt_extracell_dom2"/>
</dbReference>
<feature type="transmembrane region" description="Helical" evidence="5">
    <location>
        <begin position="243"/>
        <end position="262"/>
    </location>
</feature>
<feature type="transmembrane region" description="Helical" evidence="5">
    <location>
        <begin position="297"/>
        <end position="318"/>
    </location>
</feature>
<evidence type="ECO:0000256" key="6">
    <source>
        <dbReference type="SAM" id="SignalP"/>
    </source>
</evidence>
<feature type="signal peptide" evidence="6">
    <location>
        <begin position="1"/>
        <end position="17"/>
    </location>
</feature>
<dbReference type="KEGG" id="kak:Kalk_05120"/>
<dbReference type="Gene3D" id="2.60.40.2380">
    <property type="match status" value="1"/>
</dbReference>
<keyword evidence="5" id="KW-1133">Transmembrane helix</keyword>
<dbReference type="SUPFAM" id="SSF55073">
    <property type="entry name" value="Nucleotide cyclase"/>
    <property type="match status" value="1"/>
</dbReference>
<feature type="transmembrane region" description="Helical" evidence="5">
    <location>
        <begin position="330"/>
        <end position="349"/>
    </location>
</feature>
<dbReference type="Pfam" id="PF07695">
    <property type="entry name" value="7TMR-DISM_7TM"/>
    <property type="match status" value="1"/>
</dbReference>
<dbReference type="InterPro" id="IPR000160">
    <property type="entry name" value="GGDEF_dom"/>
</dbReference>
<name>A0A2K9LHX5_9GAMM</name>
<proteinExistence type="predicted"/>
<dbReference type="GO" id="GO:0052621">
    <property type="term" value="F:diguanylate cyclase activity"/>
    <property type="evidence" value="ECO:0007669"/>
    <property type="project" value="UniProtKB-EC"/>
</dbReference>
<organism evidence="8 9">
    <name type="scientific">Ketobacter alkanivorans</name>
    <dbReference type="NCBI Taxonomy" id="1917421"/>
    <lineage>
        <taxon>Bacteria</taxon>
        <taxon>Pseudomonadati</taxon>
        <taxon>Pseudomonadota</taxon>
        <taxon>Gammaproteobacteria</taxon>
        <taxon>Pseudomonadales</taxon>
        <taxon>Ketobacteraceae</taxon>
        <taxon>Ketobacter</taxon>
    </lineage>
</organism>
<feature type="transmembrane region" description="Helical" evidence="5">
    <location>
        <begin position="274"/>
        <end position="291"/>
    </location>
</feature>